<dbReference type="AlphaFoldDB" id="A0A5B7GL94"/>
<dbReference type="PANTHER" id="PTHR46312:SF2">
    <property type="entry name" value="NUCLEOTIDE-BINDING OLIGOMERIZATION DOMAIN-CONTAINING PROTEIN 2-LIKE"/>
    <property type="match status" value="1"/>
</dbReference>
<dbReference type="InterPro" id="IPR007111">
    <property type="entry name" value="NACHT_NTPase"/>
</dbReference>
<feature type="region of interest" description="Disordered" evidence="1">
    <location>
        <begin position="609"/>
        <end position="630"/>
    </location>
</feature>
<organism evidence="3 4">
    <name type="scientific">Portunus trituberculatus</name>
    <name type="common">Swimming crab</name>
    <name type="synonym">Neptunus trituberculatus</name>
    <dbReference type="NCBI Taxonomy" id="210409"/>
    <lineage>
        <taxon>Eukaryota</taxon>
        <taxon>Metazoa</taxon>
        <taxon>Ecdysozoa</taxon>
        <taxon>Arthropoda</taxon>
        <taxon>Crustacea</taxon>
        <taxon>Multicrustacea</taxon>
        <taxon>Malacostraca</taxon>
        <taxon>Eumalacostraca</taxon>
        <taxon>Eucarida</taxon>
        <taxon>Decapoda</taxon>
        <taxon>Pleocyemata</taxon>
        <taxon>Brachyura</taxon>
        <taxon>Eubrachyura</taxon>
        <taxon>Portunoidea</taxon>
        <taxon>Portunidae</taxon>
        <taxon>Portuninae</taxon>
        <taxon>Portunus</taxon>
    </lineage>
</organism>
<sequence>MESYITAIKDERNNSMHGLPEITTQEFFNKAHKLRKLFHEALRTAKIKYQVSDAGFNDIINIMNDKLDEAMLEVLGEKDLLSFNIGTLRQDLIQESNKVMKQHFLNSLNIDPMSFLTDTKLNLHVEKVFTEITMTRGSTGVRRDLRYENIIKDTRSGLGSSQSQVLLVEGIAGSGKTTFIKLVIGEWLKENKDRIITGLDYYDLLLCIQCRERKIDSLHCLLNNEVPDVFLKFRNLVLHLIKNCKILFLIDGLDESNEDSEKLIDDILTQMKTVNGCTLLFTSRPEGFTSFKSNIPQEYQVSCLEIIGIPEASRASFVRRYHEEIKQQIGDTKNTEELVENVQQVLEREHFRLPLNMVFLTWIYIHDPCAITTTTTQTQLYHSTYQLCLQKLLNRLTCHTTTRNSDRQTLETNLKQPMGAIQKESLVALWRSRVTFDHEAETSIREACSEQNIPTKELFSAFLTLKANRTHLREIAQYSAPHKGLQEFYAAMHIVTHPRLQTSSASIRDILEETLGKINEKLGRIQYVLYHVAGMLPLQPNPVPHTITNELLDMLFDSGMNVREQWLNLVEDTRANTTVLQRIAHYFCASISERDMLEELEEKLERQEKKEQKRQEEKKKEREKKTRGKKWEANAGNENKNMEFQKEHINVDKNKEKEIEMENDFVKKDEKKKITKERYGNKDSNILPVLIRDSRLESLIALLPLLSRTCDVRVEFENDPGLHTENLLSAISSHTCISMTVMSHFKEPDPAVTTDHLMKQVLPR</sequence>
<evidence type="ECO:0000313" key="4">
    <source>
        <dbReference type="Proteomes" id="UP000324222"/>
    </source>
</evidence>
<dbReference type="Gene3D" id="3.40.50.300">
    <property type="entry name" value="P-loop containing nucleotide triphosphate hydrolases"/>
    <property type="match status" value="1"/>
</dbReference>
<comment type="caution">
    <text evidence="3">The sequence shown here is derived from an EMBL/GenBank/DDBJ whole genome shotgun (WGS) entry which is preliminary data.</text>
</comment>
<dbReference type="OrthoDB" id="6365475at2759"/>
<feature type="domain" description="NACHT" evidence="2">
    <location>
        <begin position="164"/>
        <end position="285"/>
    </location>
</feature>
<dbReference type="InterPro" id="IPR027417">
    <property type="entry name" value="P-loop_NTPase"/>
</dbReference>
<gene>
    <name evidence="3" type="primary">NLRP3</name>
    <name evidence="3" type="ORF">E2C01_054991</name>
</gene>
<dbReference type="SUPFAM" id="SSF52540">
    <property type="entry name" value="P-loop containing nucleoside triphosphate hydrolases"/>
    <property type="match status" value="1"/>
</dbReference>
<protein>
    <submittedName>
        <fullName evidence="3">NACHT, LRR and PYD domains-containing protein 3</fullName>
    </submittedName>
</protein>
<evidence type="ECO:0000259" key="2">
    <source>
        <dbReference type="PROSITE" id="PS50837"/>
    </source>
</evidence>
<keyword evidence="4" id="KW-1185">Reference proteome</keyword>
<evidence type="ECO:0000313" key="3">
    <source>
        <dbReference type="EMBL" id="MPC60931.1"/>
    </source>
</evidence>
<evidence type="ECO:0000256" key="1">
    <source>
        <dbReference type="SAM" id="MobiDB-lite"/>
    </source>
</evidence>
<dbReference type="PANTHER" id="PTHR46312">
    <property type="entry name" value="NACHT DOMAIN-CONTAINING PROTEIN"/>
    <property type="match status" value="1"/>
</dbReference>
<dbReference type="EMBL" id="VSRR010018045">
    <property type="protein sequence ID" value="MPC60931.1"/>
    <property type="molecule type" value="Genomic_DNA"/>
</dbReference>
<dbReference type="Pfam" id="PF05729">
    <property type="entry name" value="NACHT"/>
    <property type="match status" value="1"/>
</dbReference>
<accession>A0A5B7GL94</accession>
<name>A0A5B7GL94_PORTR</name>
<reference evidence="3 4" key="1">
    <citation type="submission" date="2019-05" db="EMBL/GenBank/DDBJ databases">
        <title>Another draft genome of Portunus trituberculatus and its Hox gene families provides insights of decapod evolution.</title>
        <authorList>
            <person name="Jeong J.-H."/>
            <person name="Song I."/>
            <person name="Kim S."/>
            <person name="Choi T."/>
            <person name="Kim D."/>
            <person name="Ryu S."/>
            <person name="Kim W."/>
        </authorList>
    </citation>
    <scope>NUCLEOTIDE SEQUENCE [LARGE SCALE GENOMIC DNA]</scope>
    <source>
        <tissue evidence="3">Muscle</tissue>
    </source>
</reference>
<dbReference type="Proteomes" id="UP000324222">
    <property type="component" value="Unassembled WGS sequence"/>
</dbReference>
<dbReference type="PROSITE" id="PS50837">
    <property type="entry name" value="NACHT"/>
    <property type="match status" value="1"/>
</dbReference>
<proteinExistence type="predicted"/>